<proteinExistence type="predicted"/>
<accession>A0A2Z2PRF3</accession>
<feature type="region of interest" description="Disordered" evidence="1">
    <location>
        <begin position="1"/>
        <end position="30"/>
    </location>
</feature>
<feature type="transmembrane region" description="Helical" evidence="2">
    <location>
        <begin position="40"/>
        <end position="63"/>
    </location>
</feature>
<keyword evidence="2" id="KW-0812">Transmembrane</keyword>
<protein>
    <submittedName>
        <fullName evidence="3">Uncharacterized protein</fullName>
    </submittedName>
</protein>
<reference evidence="3" key="1">
    <citation type="submission" date="2016-10" db="EMBL/GenBank/DDBJ databases">
        <title>Agrobacterium Ti plasmids: Classification based on T-DNA and Vir regions organization.</title>
        <authorList>
            <person name="Nabi N."/>
            <person name="Vial L."/>
            <person name="Ben Hafsa A."/>
            <person name="Chapulliot D."/>
            <person name="Berard A."/>
            <person name="Chauveau A."/>
            <person name="Le Paslier M.-C."/>
            <person name="Harzallah Skhiri F."/>
            <person name="Brunel D."/>
            <person name="Nesme X."/>
            <person name="Chaouachi M."/>
        </authorList>
    </citation>
    <scope>NUCLEOTIDE SEQUENCE</scope>
    <source>
        <strain evidence="3">CFBP5503</strain>
        <plasmid evidence="3">pTi_CFBP5503</plasmid>
    </source>
</reference>
<keyword evidence="2" id="KW-1133">Transmembrane helix</keyword>
<keyword evidence="3" id="KW-0614">Plasmid</keyword>
<evidence type="ECO:0000313" key="3">
    <source>
        <dbReference type="EMBL" id="ASK45253.1"/>
    </source>
</evidence>
<sequence>MLPGRRAPPNDIFVQHSASGEGEGVKGGRNPLKTAEYERFFYPAPLVGLSPTMAYFNIISIVII</sequence>
<name>A0A2Z2PRF3_AGRTU</name>
<organism evidence="3">
    <name type="scientific">Agrobacterium tumefaciens</name>
    <dbReference type="NCBI Taxonomy" id="358"/>
    <lineage>
        <taxon>Bacteria</taxon>
        <taxon>Pseudomonadati</taxon>
        <taxon>Pseudomonadota</taxon>
        <taxon>Alphaproteobacteria</taxon>
        <taxon>Hyphomicrobiales</taxon>
        <taxon>Rhizobiaceae</taxon>
        <taxon>Rhizobium/Agrobacterium group</taxon>
        <taxon>Agrobacterium</taxon>
        <taxon>Agrobacterium tumefaciens complex</taxon>
    </lineage>
</organism>
<dbReference type="EMBL" id="KY000051">
    <property type="protein sequence ID" value="ASK45253.1"/>
    <property type="molecule type" value="Genomic_DNA"/>
</dbReference>
<keyword evidence="2" id="KW-0472">Membrane</keyword>
<evidence type="ECO:0000256" key="2">
    <source>
        <dbReference type="SAM" id="Phobius"/>
    </source>
</evidence>
<geneLocation type="plasmid" evidence="3">
    <name>pTi_CFBP5503</name>
</geneLocation>
<evidence type="ECO:0000256" key="1">
    <source>
        <dbReference type="SAM" id="MobiDB-lite"/>
    </source>
</evidence>
<dbReference type="AlphaFoldDB" id="A0A2Z2PRF3"/>